<reference evidence="1" key="1">
    <citation type="submission" date="2021-02" db="EMBL/GenBank/DDBJ databases">
        <authorList>
            <consortium name="DOE Joint Genome Institute"/>
            <person name="Ahrendt S."/>
            <person name="Looney B.P."/>
            <person name="Miyauchi S."/>
            <person name="Morin E."/>
            <person name="Drula E."/>
            <person name="Courty P.E."/>
            <person name="Chicoki N."/>
            <person name="Fauchery L."/>
            <person name="Kohler A."/>
            <person name="Kuo A."/>
            <person name="Labutti K."/>
            <person name="Pangilinan J."/>
            <person name="Lipzen A."/>
            <person name="Riley R."/>
            <person name="Andreopoulos W."/>
            <person name="He G."/>
            <person name="Johnson J."/>
            <person name="Barry K.W."/>
            <person name="Grigoriev I.V."/>
            <person name="Nagy L."/>
            <person name="Hibbett D."/>
            <person name="Henrissat B."/>
            <person name="Matheny P.B."/>
            <person name="Labbe J."/>
            <person name="Martin F."/>
        </authorList>
    </citation>
    <scope>NUCLEOTIDE SEQUENCE</scope>
    <source>
        <strain evidence="1">FP105234-sp</strain>
    </source>
</reference>
<reference evidence="1" key="2">
    <citation type="journal article" date="2022" name="New Phytol.">
        <title>Evolutionary transition to the ectomycorrhizal habit in the genomes of a hyperdiverse lineage of mushroom-forming fungi.</title>
        <authorList>
            <person name="Looney B."/>
            <person name="Miyauchi S."/>
            <person name="Morin E."/>
            <person name="Drula E."/>
            <person name="Courty P.E."/>
            <person name="Kohler A."/>
            <person name="Kuo A."/>
            <person name="LaButti K."/>
            <person name="Pangilinan J."/>
            <person name="Lipzen A."/>
            <person name="Riley R."/>
            <person name="Andreopoulos W."/>
            <person name="He G."/>
            <person name="Johnson J."/>
            <person name="Nolan M."/>
            <person name="Tritt A."/>
            <person name="Barry K.W."/>
            <person name="Grigoriev I.V."/>
            <person name="Nagy L.G."/>
            <person name="Hibbett D."/>
            <person name="Henrissat B."/>
            <person name="Matheny P.B."/>
            <person name="Labbe J."/>
            <person name="Martin F.M."/>
        </authorList>
    </citation>
    <scope>NUCLEOTIDE SEQUENCE</scope>
    <source>
        <strain evidence="1">FP105234-sp</strain>
    </source>
</reference>
<name>A0ACB8SBI8_9AGAM</name>
<sequence length="87" mass="9969">MFGLSQSLRLFITTSLRLVSVSSPSSFYRMRRLLHKWFRRIHSTYQSPRSRLQVQQMTHCTDLRGRRTGPVLTVDAGVICGGSTPDK</sequence>
<accession>A0ACB8SBI8</accession>
<dbReference type="Proteomes" id="UP000814033">
    <property type="component" value="Unassembled WGS sequence"/>
</dbReference>
<comment type="caution">
    <text evidence="1">The sequence shown here is derived from an EMBL/GenBank/DDBJ whole genome shotgun (WGS) entry which is preliminary data.</text>
</comment>
<proteinExistence type="predicted"/>
<gene>
    <name evidence="1" type="ORF">FA95DRAFT_755294</name>
</gene>
<protein>
    <submittedName>
        <fullName evidence="1">Uncharacterized protein</fullName>
    </submittedName>
</protein>
<evidence type="ECO:0000313" key="2">
    <source>
        <dbReference type="Proteomes" id="UP000814033"/>
    </source>
</evidence>
<keyword evidence="2" id="KW-1185">Reference proteome</keyword>
<organism evidence="1 2">
    <name type="scientific">Auriscalpium vulgare</name>
    <dbReference type="NCBI Taxonomy" id="40419"/>
    <lineage>
        <taxon>Eukaryota</taxon>
        <taxon>Fungi</taxon>
        <taxon>Dikarya</taxon>
        <taxon>Basidiomycota</taxon>
        <taxon>Agaricomycotina</taxon>
        <taxon>Agaricomycetes</taxon>
        <taxon>Russulales</taxon>
        <taxon>Auriscalpiaceae</taxon>
        <taxon>Auriscalpium</taxon>
    </lineage>
</organism>
<dbReference type="EMBL" id="MU275840">
    <property type="protein sequence ID" value="KAI0053517.1"/>
    <property type="molecule type" value="Genomic_DNA"/>
</dbReference>
<evidence type="ECO:0000313" key="1">
    <source>
        <dbReference type="EMBL" id="KAI0053517.1"/>
    </source>
</evidence>